<dbReference type="RefSeq" id="WP_246973875.1">
    <property type="nucleotide sequence ID" value="NZ_CP095397.1"/>
</dbReference>
<name>A0ABD5P2P4_9EURY</name>
<dbReference type="InterPro" id="IPR058577">
    <property type="entry name" value="DUF7855_C"/>
</dbReference>
<comment type="caution">
    <text evidence="4">The sequence shown here is derived from an EMBL/GenBank/DDBJ whole genome shotgun (WGS) entry which is preliminary data.</text>
</comment>
<evidence type="ECO:0000313" key="4">
    <source>
        <dbReference type="EMBL" id="MFC4248592.1"/>
    </source>
</evidence>
<dbReference type="GeneID" id="71853599"/>
<dbReference type="EMBL" id="JBHSDJ010000125">
    <property type="protein sequence ID" value="MFC4248592.1"/>
    <property type="molecule type" value="Genomic_DNA"/>
</dbReference>
<reference evidence="4 5" key="1">
    <citation type="journal article" date="2014" name="Int. J. Syst. Evol. Microbiol.">
        <title>Complete genome sequence of Corynebacterium casei LMG S-19264T (=DSM 44701T), isolated from a smear-ripened cheese.</title>
        <authorList>
            <consortium name="US DOE Joint Genome Institute (JGI-PGF)"/>
            <person name="Walter F."/>
            <person name="Albersmeier A."/>
            <person name="Kalinowski J."/>
            <person name="Ruckert C."/>
        </authorList>
    </citation>
    <scope>NUCLEOTIDE SEQUENCE [LARGE SCALE GENOMIC DNA]</scope>
    <source>
        <strain evidence="4 5">IBRC-M 10912</strain>
    </source>
</reference>
<dbReference type="InterPro" id="IPR057177">
    <property type="entry name" value="DUF7855_N"/>
</dbReference>
<accession>A0ABD5P2P4</accession>
<organism evidence="4 5">
    <name type="scientific">Natribaculum luteum</name>
    <dbReference type="NCBI Taxonomy" id="1586232"/>
    <lineage>
        <taxon>Archaea</taxon>
        <taxon>Methanobacteriati</taxon>
        <taxon>Methanobacteriota</taxon>
        <taxon>Stenosarchaea group</taxon>
        <taxon>Halobacteria</taxon>
        <taxon>Halobacteriales</taxon>
        <taxon>Natrialbaceae</taxon>
        <taxon>Natribaculum</taxon>
    </lineage>
</organism>
<dbReference type="AlphaFoldDB" id="A0ABD5P2P4"/>
<evidence type="ECO:0000259" key="3">
    <source>
        <dbReference type="Pfam" id="PF26293"/>
    </source>
</evidence>
<evidence type="ECO:0000259" key="2">
    <source>
        <dbReference type="Pfam" id="PF25253"/>
    </source>
</evidence>
<dbReference type="Pfam" id="PF26293">
    <property type="entry name" value="DUF7855_C"/>
    <property type="match status" value="1"/>
</dbReference>
<feature type="region of interest" description="Disordered" evidence="1">
    <location>
        <begin position="87"/>
        <end position="145"/>
    </location>
</feature>
<gene>
    <name evidence="4" type="ORF">ACFOZ7_16930</name>
</gene>
<evidence type="ECO:0000256" key="1">
    <source>
        <dbReference type="SAM" id="MobiDB-lite"/>
    </source>
</evidence>
<feature type="compositionally biased region" description="Acidic residues" evidence="1">
    <location>
        <begin position="113"/>
        <end position="136"/>
    </location>
</feature>
<dbReference type="Pfam" id="PF25253">
    <property type="entry name" value="DUF7855"/>
    <property type="match status" value="1"/>
</dbReference>
<dbReference type="Proteomes" id="UP001595821">
    <property type="component" value="Unassembled WGS sequence"/>
</dbReference>
<evidence type="ECO:0000313" key="5">
    <source>
        <dbReference type="Proteomes" id="UP001595821"/>
    </source>
</evidence>
<sequence>MSNGLKGTFLVVADTPEARQTLRNICNAYERAVARRFGRAVLFEGTELGAFLAFRLQIKHGTAVSIQRTVAVDESRERYRRAYEAATAFEARDHESTPYPKFATGTDHPMPAEMDEREVTIDGDGESDGTTDDGETDDHRLTSTD</sequence>
<proteinExistence type="predicted"/>
<feature type="domain" description="DUF7855" evidence="2">
    <location>
        <begin position="9"/>
        <end position="70"/>
    </location>
</feature>
<protein>
    <submittedName>
        <fullName evidence="4">Uncharacterized protein</fullName>
    </submittedName>
</protein>
<feature type="domain" description="DUF7855" evidence="3">
    <location>
        <begin position="84"/>
        <end position="118"/>
    </location>
</feature>